<evidence type="ECO:0000256" key="3">
    <source>
        <dbReference type="ARBA" id="ARBA00022989"/>
    </source>
</evidence>
<feature type="signal peptide" evidence="6">
    <location>
        <begin position="1"/>
        <end position="22"/>
    </location>
</feature>
<feature type="transmembrane region" description="Helical" evidence="5">
    <location>
        <begin position="223"/>
        <end position="244"/>
    </location>
</feature>
<keyword evidence="7" id="KW-0547">Nucleotide-binding</keyword>
<dbReference type="EMBL" id="JABWQP020000003">
    <property type="protein sequence ID" value="MBV4485922.1"/>
    <property type="molecule type" value="Genomic_DNA"/>
</dbReference>
<feature type="transmembrane region" description="Helical" evidence="5">
    <location>
        <begin position="116"/>
        <end position="134"/>
    </location>
</feature>
<protein>
    <submittedName>
        <fullName evidence="7">ABC transporter ATP-binding protein</fullName>
    </submittedName>
</protein>
<feature type="chain" id="PRO_5044694927" evidence="6">
    <location>
        <begin position="23"/>
        <end position="293"/>
    </location>
</feature>
<reference evidence="7" key="2">
    <citation type="submission" date="2020-07" db="EMBL/GenBank/DDBJ databases">
        <authorList>
            <person name="Lood C."/>
            <person name="Girard L."/>
        </authorList>
    </citation>
    <scope>NUCLEOTIDE SEQUENCE</scope>
    <source>
        <strain evidence="7">SWRI153</strain>
    </source>
</reference>
<evidence type="ECO:0000313" key="7">
    <source>
        <dbReference type="EMBL" id="MBC3341673.1"/>
    </source>
</evidence>
<reference evidence="8" key="3">
    <citation type="submission" date="2021-06" db="EMBL/GenBank/DDBJ databases">
        <title>Updating the genus Pseudomonas: Description of 43 new species and partition of the Pseudomonas putida group.</title>
        <authorList>
            <person name="Girard L."/>
            <person name="Lood C."/>
            <person name="Vandamme P."/>
            <person name="Rokni-Zadeh H."/>
            <person name="Van Noort V."/>
            <person name="Hofte M."/>
            <person name="Lavigne R."/>
            <person name="De Mot R."/>
        </authorList>
    </citation>
    <scope>NUCLEOTIDE SEQUENCE</scope>
    <source>
        <strain evidence="8">SWRI153</strain>
    </source>
</reference>
<gene>
    <name evidence="8" type="ORF">HU727_010015</name>
    <name evidence="7" type="ORF">HU727_08500</name>
</gene>
<dbReference type="PROSITE" id="PS51257">
    <property type="entry name" value="PROKAR_LIPOPROTEIN"/>
    <property type="match status" value="1"/>
</dbReference>
<dbReference type="RefSeq" id="WP_186530971.1">
    <property type="nucleotide sequence ID" value="NZ_JABWQP020000003.1"/>
</dbReference>
<proteinExistence type="predicted"/>
<reference evidence="7 9" key="1">
    <citation type="journal article" date="2020" name="Microorganisms">
        <title>Reliable Identification of Environmental Pseudomonas Isolates Using the rpoD Gene.</title>
        <authorList>
            <consortium name="The Broad Institute Genome Sequencing Platform"/>
            <person name="Girard L."/>
            <person name="Lood C."/>
            <person name="Rokni-Zadeh H."/>
            <person name="van Noort V."/>
            <person name="Lavigne R."/>
            <person name="De Mot R."/>
        </authorList>
    </citation>
    <scope>NUCLEOTIDE SEQUENCE</scope>
    <source>
        <strain evidence="7 9">SWRI153</strain>
    </source>
</reference>
<feature type="transmembrane region" description="Helical" evidence="5">
    <location>
        <begin position="256"/>
        <end position="279"/>
    </location>
</feature>
<dbReference type="SUPFAM" id="SSF90123">
    <property type="entry name" value="ABC transporter transmembrane region"/>
    <property type="match status" value="1"/>
</dbReference>
<evidence type="ECO:0000256" key="1">
    <source>
        <dbReference type="ARBA" id="ARBA00004651"/>
    </source>
</evidence>
<keyword evidence="3 5" id="KW-1133">Transmembrane helix</keyword>
<dbReference type="AlphaFoldDB" id="A0A923F3S6"/>
<evidence type="ECO:0000313" key="8">
    <source>
        <dbReference type="EMBL" id="MBV4485922.1"/>
    </source>
</evidence>
<evidence type="ECO:0000256" key="4">
    <source>
        <dbReference type="ARBA" id="ARBA00023136"/>
    </source>
</evidence>
<evidence type="ECO:0000256" key="6">
    <source>
        <dbReference type="SAM" id="SignalP"/>
    </source>
</evidence>
<comment type="subcellular location">
    <subcellularLocation>
        <location evidence="1">Cell membrane</location>
        <topology evidence="1">Multi-pass membrane protein</topology>
    </subcellularLocation>
</comment>
<feature type="transmembrane region" description="Helical" evidence="5">
    <location>
        <begin position="140"/>
        <end position="158"/>
    </location>
</feature>
<dbReference type="Gene3D" id="1.20.1560.10">
    <property type="entry name" value="ABC transporter type 1, transmembrane domain"/>
    <property type="match status" value="1"/>
</dbReference>
<dbReference type="GO" id="GO:0005886">
    <property type="term" value="C:plasma membrane"/>
    <property type="evidence" value="ECO:0007669"/>
    <property type="project" value="UniProtKB-SubCell"/>
</dbReference>
<dbReference type="EMBL" id="JABWQP010000003">
    <property type="protein sequence ID" value="MBC3341673.1"/>
    <property type="molecule type" value="Genomic_DNA"/>
</dbReference>
<organism evidence="7">
    <name type="scientific">Pseudomonas khorasanensis</name>
    <dbReference type="NCBI Taxonomy" id="2745508"/>
    <lineage>
        <taxon>Bacteria</taxon>
        <taxon>Pseudomonadati</taxon>
        <taxon>Pseudomonadota</taxon>
        <taxon>Gammaproteobacteria</taxon>
        <taxon>Pseudomonadales</taxon>
        <taxon>Pseudomonadaceae</taxon>
        <taxon>Pseudomonas</taxon>
    </lineage>
</organism>
<evidence type="ECO:0000313" key="9">
    <source>
        <dbReference type="Proteomes" id="UP000648816"/>
    </source>
</evidence>
<dbReference type="Proteomes" id="UP000648816">
    <property type="component" value="Unassembled WGS sequence"/>
</dbReference>
<name>A0A923F3S6_9PSED</name>
<keyword evidence="4 5" id="KW-0472">Membrane</keyword>
<feature type="transmembrane region" description="Helical" evidence="5">
    <location>
        <begin position="40"/>
        <end position="59"/>
    </location>
</feature>
<dbReference type="GO" id="GO:0005524">
    <property type="term" value="F:ATP binding"/>
    <property type="evidence" value="ECO:0007669"/>
    <property type="project" value="UniProtKB-KW"/>
</dbReference>
<keyword evidence="7" id="KW-0067">ATP-binding</keyword>
<comment type="caution">
    <text evidence="7">The sequence shown here is derived from an EMBL/GenBank/DDBJ whole genome shotgun (WGS) entry which is preliminary data.</text>
</comment>
<dbReference type="InterPro" id="IPR036640">
    <property type="entry name" value="ABC1_TM_sf"/>
</dbReference>
<keyword evidence="9" id="KW-1185">Reference proteome</keyword>
<keyword evidence="6" id="KW-0732">Signal</keyword>
<evidence type="ECO:0000256" key="5">
    <source>
        <dbReference type="SAM" id="Phobius"/>
    </source>
</evidence>
<accession>A0A923F3S6</accession>
<keyword evidence="2 5" id="KW-0812">Transmembrane</keyword>
<evidence type="ECO:0000256" key="2">
    <source>
        <dbReference type="ARBA" id="ARBA00022692"/>
    </source>
</evidence>
<sequence length="293" mass="32688">MFICLRKNLIVFFLSVTCLSLAAACQLLIPSVIAKSLTALTTGAISAGFYFVLIAVFLTKLSTQTLGNSLATLMEARSRFLLINFIVHDERPSSLCSRVTMIKEDAEKIASVIHDAIHLIGSCILTFSSAYLLLKENIYFLLPIASIVILTCGQLRYAKPVIQRLYEAEMSKEEMYKESLIKIFNLSSHDEQTKIEFARSCGYLKDTVRAHYKYQRESTIQSFWPELAISAGTVSVILFSATATPELFGERLIACLGYIGIFTMASTSSIRLGITMIGVQVSITRIFRGHRYE</sequence>